<keyword evidence="2" id="KW-1185">Reference proteome</keyword>
<evidence type="ECO:0000313" key="2">
    <source>
        <dbReference type="Proteomes" id="UP000234296"/>
    </source>
</evidence>
<accession>A0ABX4SP61</accession>
<dbReference type="EMBL" id="PJRT01000024">
    <property type="protein sequence ID" value="PLR22755.1"/>
    <property type="molecule type" value="Genomic_DNA"/>
</dbReference>
<name>A0ABX4SP61_9GAMM</name>
<comment type="caution">
    <text evidence="1">The sequence shown here is derived from an EMBL/GenBank/DDBJ whole genome shotgun (WGS) entry which is preliminary data.</text>
</comment>
<reference evidence="2" key="1">
    <citation type="submission" date="2017-12" db="EMBL/GenBank/DDBJ databases">
        <title>The genome sequence of Pantoea sp. 596.</title>
        <authorList>
            <person name="Gao J."/>
            <person name="Mao X."/>
            <person name="Sun J."/>
        </authorList>
    </citation>
    <scope>NUCLEOTIDE SEQUENCE [LARGE SCALE GENOMIC DNA]</scope>
    <source>
        <strain evidence="2">596</strain>
    </source>
</reference>
<proteinExistence type="predicted"/>
<evidence type="ECO:0000313" key="1">
    <source>
        <dbReference type="EMBL" id="PLR22755.1"/>
    </source>
</evidence>
<organism evidence="1 2">
    <name type="scientific">Pantoea endophytica</name>
    <dbReference type="NCBI Taxonomy" id="92488"/>
    <lineage>
        <taxon>Bacteria</taxon>
        <taxon>Pseudomonadati</taxon>
        <taxon>Pseudomonadota</taxon>
        <taxon>Gammaproteobacteria</taxon>
        <taxon>Enterobacterales</taxon>
        <taxon>Erwiniaceae</taxon>
        <taxon>Pantoea</taxon>
    </lineage>
</organism>
<sequence length="69" mass="7618">MPSRTDARCPVSSSCHHPFKVIYTLHTSRCRCVGCSRSPESLTCVSSSGLSRLPPSCALNYFGYPFVIY</sequence>
<protein>
    <submittedName>
        <fullName evidence="1">Uncharacterized protein</fullName>
    </submittedName>
</protein>
<dbReference type="Proteomes" id="UP000234296">
    <property type="component" value="Unassembled WGS sequence"/>
</dbReference>
<gene>
    <name evidence="1" type="ORF">PZBJ_14755</name>
</gene>